<evidence type="ECO:0000259" key="6">
    <source>
        <dbReference type="Pfam" id="PF23524"/>
    </source>
</evidence>
<keyword evidence="4" id="KW-0812">Transmembrane</keyword>
<reference evidence="8" key="1">
    <citation type="submission" date="2025-08" db="UniProtKB">
        <authorList>
            <consortium name="RefSeq"/>
        </authorList>
    </citation>
    <scope>IDENTIFICATION</scope>
</reference>
<dbReference type="PANTHER" id="PTHR12062:SF33">
    <property type="entry name" value="ALPHA-1,6-MANNOSYL-GLYCOPROTEIN 4-BETA-N-ACETYLGLUCOSAMINYLTRANSFERASE-LIKE"/>
    <property type="match status" value="1"/>
</dbReference>
<sequence>LRVKKVLFVFGFVGAVSILILDFYWLVHGATVNGCEKAAHTRAWNSAVTNTAIAAVPNKTPSHSYLVSEENEQGNEQNVSIPIVESALSSGLLLGKPVLNKVYLTIGIPTVTRPTSQYLKTTLQSLINSSVADDRREVVIVVLLCDTNATNRANTLAMIRENFASVVAEGSLQVAQLVDEQRSATTSISRRTYNDSAARVRWRSKQVLDFAFLLRYCANMSRYFMLLDDDVVAAPDFISAVREFIELQAGDDWVDLQFSNFLAIGRLYRAEYLPKLSALLRTFYAEQPVDILLEHFRAVMAPALAGEKVVRRPSLFQHIGKASSLPNKVQDLMDVTYGTAPRQFNGDNPPAVTVTNITMFQSYHLMLAYAKAPGMFWGREVRKGAEIYVILKRPVPLSRVVVATGNKEHPKDILYNGKMDVSKRLIYLHGNRVHCEDFNYVGSFDDGLLDITDFYRIFPYSVQCLRIIVLSNQEAWLIVREIAVFVKKLLT</sequence>
<feature type="non-terminal residue" evidence="8">
    <location>
        <position position="1"/>
    </location>
</feature>
<evidence type="ECO:0000256" key="1">
    <source>
        <dbReference type="ARBA" id="ARBA00004922"/>
    </source>
</evidence>
<comment type="pathway">
    <text evidence="1">Protein modification; protein glycosylation.</text>
</comment>
<keyword evidence="2" id="KW-0328">Glycosyltransferase</keyword>
<evidence type="ECO:0000256" key="2">
    <source>
        <dbReference type="ARBA" id="ARBA00022676"/>
    </source>
</evidence>
<keyword evidence="3" id="KW-0808">Transferase</keyword>
<evidence type="ECO:0000256" key="4">
    <source>
        <dbReference type="SAM" id="Phobius"/>
    </source>
</evidence>
<feature type="domain" description="MGAT4 A/B/C C-terminal" evidence="6">
    <location>
        <begin position="354"/>
        <end position="481"/>
    </location>
</feature>
<keyword evidence="7" id="KW-1185">Reference proteome</keyword>
<dbReference type="PANTHER" id="PTHR12062">
    <property type="entry name" value="N-ACETYLGLUCOSAMINYLTRANSFERASE VI"/>
    <property type="match status" value="1"/>
</dbReference>
<keyword evidence="4" id="KW-1133">Transmembrane helix</keyword>
<proteinExistence type="predicted"/>
<dbReference type="InterPro" id="IPR029044">
    <property type="entry name" value="Nucleotide-diphossugar_trans"/>
</dbReference>
<dbReference type="Proteomes" id="UP000695022">
    <property type="component" value="Unplaced"/>
</dbReference>
<dbReference type="InterPro" id="IPR056576">
    <property type="entry name" value="MGAT4_A/B/C_C"/>
</dbReference>
<gene>
    <name evidence="8" type="primary">LOC106807715</name>
</gene>
<dbReference type="Pfam" id="PF04666">
    <property type="entry name" value="MGAT4_cons"/>
    <property type="match status" value="1"/>
</dbReference>
<evidence type="ECO:0000259" key="5">
    <source>
        <dbReference type="Pfam" id="PF04666"/>
    </source>
</evidence>
<evidence type="ECO:0000313" key="7">
    <source>
        <dbReference type="Proteomes" id="UP000695022"/>
    </source>
</evidence>
<feature type="transmembrane region" description="Helical" evidence="4">
    <location>
        <begin position="7"/>
        <end position="27"/>
    </location>
</feature>
<keyword evidence="4" id="KW-0472">Membrane</keyword>
<evidence type="ECO:0000256" key="3">
    <source>
        <dbReference type="ARBA" id="ARBA00022679"/>
    </source>
</evidence>
<dbReference type="InterPro" id="IPR006759">
    <property type="entry name" value="Glyco_transf_54"/>
</dbReference>
<feature type="domain" description="MGAT4 conserved region" evidence="5">
    <location>
        <begin position="87"/>
        <end position="336"/>
    </location>
</feature>
<dbReference type="Pfam" id="PF23524">
    <property type="entry name" value="MGAT4A_C"/>
    <property type="match status" value="1"/>
</dbReference>
<organism evidence="7 8">
    <name type="scientific">Priapulus caudatus</name>
    <name type="common">Priapulid worm</name>
    <dbReference type="NCBI Taxonomy" id="37621"/>
    <lineage>
        <taxon>Eukaryota</taxon>
        <taxon>Metazoa</taxon>
        <taxon>Ecdysozoa</taxon>
        <taxon>Scalidophora</taxon>
        <taxon>Priapulida</taxon>
        <taxon>Priapulimorpha</taxon>
        <taxon>Priapulimorphida</taxon>
        <taxon>Priapulidae</taxon>
        <taxon>Priapulus</taxon>
    </lineage>
</organism>
<accession>A0ABM1E0B4</accession>
<dbReference type="RefSeq" id="XP_014665635.1">
    <property type="nucleotide sequence ID" value="XM_014810149.1"/>
</dbReference>
<evidence type="ECO:0000313" key="8">
    <source>
        <dbReference type="RefSeq" id="XP_014665635.1"/>
    </source>
</evidence>
<dbReference type="GeneID" id="106807715"/>
<protein>
    <submittedName>
        <fullName evidence="8">Alpha-1,3-mannosyl-glycoprotein 4-beta-N-acetylglucosaminyltransferase C-like</fullName>
    </submittedName>
</protein>
<dbReference type="InterPro" id="IPR057279">
    <property type="entry name" value="MGAT4"/>
</dbReference>
<name>A0ABM1E0B4_PRICU</name>
<dbReference type="SUPFAM" id="SSF53448">
    <property type="entry name" value="Nucleotide-diphospho-sugar transferases"/>
    <property type="match status" value="1"/>
</dbReference>